<dbReference type="Proteomes" id="UP000183407">
    <property type="component" value="Unassembled WGS sequence"/>
</dbReference>
<feature type="compositionally biased region" description="Polar residues" evidence="1">
    <location>
        <begin position="1"/>
        <end position="15"/>
    </location>
</feature>
<protein>
    <submittedName>
        <fullName evidence="2">Uncharacterized protein</fullName>
    </submittedName>
</protein>
<name>A0A1H5HZ24_RHOJO</name>
<gene>
    <name evidence="2" type="ORF">SAMN04490220_7414</name>
</gene>
<organism evidence="2 3">
    <name type="scientific">Rhodococcus jostii</name>
    <dbReference type="NCBI Taxonomy" id="132919"/>
    <lineage>
        <taxon>Bacteria</taxon>
        <taxon>Bacillati</taxon>
        <taxon>Actinomycetota</taxon>
        <taxon>Actinomycetes</taxon>
        <taxon>Mycobacteriales</taxon>
        <taxon>Nocardiaceae</taxon>
        <taxon>Rhodococcus</taxon>
    </lineage>
</organism>
<dbReference type="EMBL" id="FNTL01000004">
    <property type="protein sequence ID" value="SEE33346.1"/>
    <property type="molecule type" value="Genomic_DNA"/>
</dbReference>
<feature type="region of interest" description="Disordered" evidence="1">
    <location>
        <begin position="1"/>
        <end position="35"/>
    </location>
</feature>
<dbReference type="AlphaFoldDB" id="A0A1H5HZ24"/>
<sequence length="54" mass="5911">MLTMPATRNAQNTPVPNMASAAPPRMKTLDAGEIDDRVMRMLPPTPMLRESEAS</sequence>
<evidence type="ECO:0000313" key="3">
    <source>
        <dbReference type="Proteomes" id="UP000183407"/>
    </source>
</evidence>
<reference evidence="3" key="1">
    <citation type="submission" date="2016-10" db="EMBL/GenBank/DDBJ databases">
        <authorList>
            <person name="Varghese N."/>
        </authorList>
    </citation>
    <scope>NUCLEOTIDE SEQUENCE [LARGE SCALE GENOMIC DNA]</scope>
    <source>
        <strain evidence="3">DSM 44719</strain>
    </source>
</reference>
<evidence type="ECO:0000256" key="1">
    <source>
        <dbReference type="SAM" id="MobiDB-lite"/>
    </source>
</evidence>
<accession>A0A1H5HZ24</accession>
<proteinExistence type="predicted"/>
<evidence type="ECO:0000313" key="2">
    <source>
        <dbReference type="EMBL" id="SEE33346.1"/>
    </source>
</evidence>